<dbReference type="PANTHER" id="PTHR42852:SF1">
    <property type="entry name" value="THIOREDOXIN-LIKE PROTEIN YNEN"/>
    <property type="match status" value="1"/>
</dbReference>
<keyword evidence="4" id="KW-1185">Reference proteome</keyword>
<dbReference type="PROSITE" id="PS51257">
    <property type="entry name" value="PROKAR_LIPOPROTEIN"/>
    <property type="match status" value="1"/>
</dbReference>
<proteinExistence type="predicted"/>
<feature type="signal peptide" evidence="1">
    <location>
        <begin position="1"/>
        <end position="17"/>
    </location>
</feature>
<evidence type="ECO:0000259" key="2">
    <source>
        <dbReference type="PROSITE" id="PS51352"/>
    </source>
</evidence>
<dbReference type="CDD" id="cd02966">
    <property type="entry name" value="TlpA_like_family"/>
    <property type="match status" value="1"/>
</dbReference>
<dbReference type="GO" id="GO:0016209">
    <property type="term" value="F:antioxidant activity"/>
    <property type="evidence" value="ECO:0007669"/>
    <property type="project" value="InterPro"/>
</dbReference>
<dbReference type="GO" id="GO:0016491">
    <property type="term" value="F:oxidoreductase activity"/>
    <property type="evidence" value="ECO:0007669"/>
    <property type="project" value="InterPro"/>
</dbReference>
<keyword evidence="1" id="KW-0732">Signal</keyword>
<dbReference type="RefSeq" id="WP_072973929.1">
    <property type="nucleotide sequence ID" value="NZ_FQTY01000003.1"/>
</dbReference>
<dbReference type="STRING" id="1123404.SAMN02745784_01060"/>
<dbReference type="GeneID" id="90996119"/>
<feature type="domain" description="Thioredoxin" evidence="2">
    <location>
        <begin position="52"/>
        <end position="188"/>
    </location>
</feature>
<dbReference type="InterPro" id="IPR017937">
    <property type="entry name" value="Thioredoxin_CS"/>
</dbReference>
<dbReference type="PROSITE" id="PS00194">
    <property type="entry name" value="THIOREDOXIN_1"/>
    <property type="match status" value="1"/>
</dbReference>
<dbReference type="AlphaFoldDB" id="A0A1M4UFS5"/>
<sequence length="190" mass="21790">MKKLLLMILLLMVVATGCNKPILEKNNKKTEENIPEESISEEVDEEELDLDIAIGKEAPNFTLKNLKDEEVSLSDYRGKIVLINFWSTGCTWCQKEMPDLEKLDKENDDLVVLAIDVMEKKETVENYIEKGKYEFEVLLDEDGEIAMTYLISGFPTSYFVDKEGILLGGVPGYMTYEQMESILNNIREEE</sequence>
<dbReference type="SUPFAM" id="SSF52833">
    <property type="entry name" value="Thioredoxin-like"/>
    <property type="match status" value="1"/>
</dbReference>
<dbReference type="Proteomes" id="UP000184114">
    <property type="component" value="Unassembled WGS sequence"/>
</dbReference>
<reference evidence="4" key="1">
    <citation type="submission" date="2016-11" db="EMBL/GenBank/DDBJ databases">
        <authorList>
            <person name="Varghese N."/>
            <person name="Submissions S."/>
        </authorList>
    </citation>
    <scope>NUCLEOTIDE SEQUENCE [LARGE SCALE GENOMIC DNA]</scope>
    <source>
        <strain evidence="4">DSM 18095</strain>
    </source>
</reference>
<name>A0A1M4UFS5_9FIRM</name>
<evidence type="ECO:0000256" key="1">
    <source>
        <dbReference type="SAM" id="SignalP"/>
    </source>
</evidence>
<evidence type="ECO:0000313" key="3">
    <source>
        <dbReference type="EMBL" id="SHE55555.1"/>
    </source>
</evidence>
<dbReference type="PANTHER" id="PTHR42852">
    <property type="entry name" value="THIOL:DISULFIDE INTERCHANGE PROTEIN DSBE"/>
    <property type="match status" value="1"/>
</dbReference>
<dbReference type="InterPro" id="IPR050553">
    <property type="entry name" value="Thioredoxin_ResA/DsbE_sf"/>
</dbReference>
<dbReference type="Pfam" id="PF00578">
    <property type="entry name" value="AhpC-TSA"/>
    <property type="match status" value="1"/>
</dbReference>
<protein>
    <submittedName>
        <fullName evidence="3">Peroxiredoxin</fullName>
    </submittedName>
</protein>
<dbReference type="PROSITE" id="PS51352">
    <property type="entry name" value="THIOREDOXIN_2"/>
    <property type="match status" value="1"/>
</dbReference>
<dbReference type="InterPro" id="IPR013766">
    <property type="entry name" value="Thioredoxin_domain"/>
</dbReference>
<accession>A0A1M4UFS5</accession>
<dbReference type="InterPro" id="IPR036249">
    <property type="entry name" value="Thioredoxin-like_sf"/>
</dbReference>
<feature type="chain" id="PRO_5039286813" evidence="1">
    <location>
        <begin position="18"/>
        <end position="190"/>
    </location>
</feature>
<organism evidence="3 4">
    <name type="scientific">Tissierella praeacuta DSM 18095</name>
    <dbReference type="NCBI Taxonomy" id="1123404"/>
    <lineage>
        <taxon>Bacteria</taxon>
        <taxon>Bacillati</taxon>
        <taxon>Bacillota</taxon>
        <taxon>Tissierellia</taxon>
        <taxon>Tissierellales</taxon>
        <taxon>Tissierellaceae</taxon>
        <taxon>Tissierella</taxon>
    </lineage>
</organism>
<dbReference type="InterPro" id="IPR000866">
    <property type="entry name" value="AhpC/TSA"/>
</dbReference>
<gene>
    <name evidence="3" type="ORF">SAMN02745784_01060</name>
</gene>
<evidence type="ECO:0000313" key="4">
    <source>
        <dbReference type="Proteomes" id="UP000184114"/>
    </source>
</evidence>
<dbReference type="Gene3D" id="3.40.30.10">
    <property type="entry name" value="Glutaredoxin"/>
    <property type="match status" value="1"/>
</dbReference>
<dbReference type="EMBL" id="FQTY01000003">
    <property type="protein sequence ID" value="SHE55555.1"/>
    <property type="molecule type" value="Genomic_DNA"/>
</dbReference>